<dbReference type="PROSITE" id="PS50886">
    <property type="entry name" value="TRBD"/>
    <property type="match status" value="1"/>
</dbReference>
<evidence type="ECO:0000256" key="4">
    <source>
        <dbReference type="ARBA" id="ARBA00022490"/>
    </source>
</evidence>
<dbReference type="SUPFAM" id="SSF55681">
    <property type="entry name" value="Class II aaRS and biotin synthetases"/>
    <property type="match status" value="1"/>
</dbReference>
<comment type="caution">
    <text evidence="20">The sequence shown here is derived from an EMBL/GenBank/DDBJ whole genome shotgun (WGS) entry which is preliminary data.</text>
</comment>
<name>A0A073JVF2_9BACI</name>
<dbReference type="SUPFAM" id="SSF54991">
    <property type="entry name" value="Anticodon-binding domain of PheRS"/>
    <property type="match status" value="1"/>
</dbReference>
<feature type="binding site" evidence="15">
    <location>
        <position position="462"/>
    </location>
    <ligand>
        <name>Mg(2+)</name>
        <dbReference type="ChEBI" id="CHEBI:18420"/>
        <note>shared with alpha subunit</note>
    </ligand>
</feature>
<dbReference type="Gene3D" id="3.30.56.10">
    <property type="match status" value="2"/>
</dbReference>
<keyword evidence="4 15" id="KW-0963">Cytoplasm</keyword>
<dbReference type="SMART" id="SM00873">
    <property type="entry name" value="B3_4"/>
    <property type="match status" value="1"/>
</dbReference>
<sequence length="806" mass="88771">MFVSYRWLQEYVDLNGVTAQELADKITKSGIEVEGVEVLNKGVKGVVVGHVLECEKHPEADKLSKCLIDIGEEEPVQIICGASNIAKGLKVPVAKVGAVLPGNFKIKKAKLRGEASHGMVCALDELGIDSRLVAKDYAEGIFIFPSDAEVGADALELLNLHDEVLELGLTPNRADCLNMLGVAYEVAAIYGREVKLPAINLQESTEKTSNYISVNVEAKEENPLYIAKMVKNVKVGPSPIWMQTRLMAAGIRPISNVVDITNYILIEYGQPLHAFDYDKLGSKEIVVRLAKEGEKITTLDDQERTLKAHHLVITNGTKALAVAGVMGGADSEVDNDTVNVLIESAYFAGQTVRRTSKDLGLRSESSARFEKGIDPTRTFEAIQHAAALMAKYAGGEALEGVVEADNLKREERTVSVTVEKINRVLGTNISANEVGKIFTNLKFPFSEVEGTFHVNVPARRPDITISEDLVEEVGRLYGYDHIPVTLPEGTMTRGMLNTVQTKRRKVRRYLEGAGLYEAITYSLTSAEKAKQYMVTPNEKAPVNLALPMSEERSQLRLSLVPQLLEAVSYNNARKNDNVALYEVGSIFAPTVEGELPKERQHLAGVMTGLALNHQWQGEKKVVDFFVVKGILEGLFDVLGVASNVTYAQTKRDGMHPGRTADILLDGEVIGYIGQLHPEAQKQLDLKETYVFELSLAKLFAADAEETYYTTIPRFPSMTRDIAVVVNKDVKAGEMKRTIAEAGGELLKDVTLFDLYEGEKMEEDKKSLAFSMNYFDPERTLTDEEVTEAHSRVLAAVEETFGAELRK</sequence>
<dbReference type="PANTHER" id="PTHR10947:SF0">
    <property type="entry name" value="PHENYLALANINE--TRNA LIGASE BETA SUBUNIT"/>
    <property type="match status" value="1"/>
</dbReference>
<evidence type="ECO:0000259" key="17">
    <source>
        <dbReference type="PROSITE" id="PS50886"/>
    </source>
</evidence>
<dbReference type="GO" id="GO:0000049">
    <property type="term" value="F:tRNA binding"/>
    <property type="evidence" value="ECO:0007669"/>
    <property type="project" value="UniProtKB-UniRule"/>
</dbReference>
<dbReference type="Pfam" id="PF01588">
    <property type="entry name" value="tRNA_bind"/>
    <property type="match status" value="1"/>
</dbReference>
<comment type="subunit">
    <text evidence="3 15">Tetramer of two alpha and two beta subunits.</text>
</comment>
<dbReference type="NCBIfam" id="NF045760">
    <property type="entry name" value="YtpR"/>
    <property type="match status" value="1"/>
</dbReference>
<evidence type="ECO:0000256" key="16">
    <source>
        <dbReference type="PROSITE-ProRule" id="PRU00209"/>
    </source>
</evidence>
<comment type="similarity">
    <text evidence="2 15">Belongs to the phenylalanyl-tRNA synthetase beta subunit family. Type 1 subfamily.</text>
</comment>
<dbReference type="STRING" id="574376.BAMA_02590"/>
<comment type="cofactor">
    <cofactor evidence="15">
        <name>Mg(2+)</name>
        <dbReference type="ChEBI" id="CHEBI:18420"/>
    </cofactor>
    <text evidence="15">Binds 2 magnesium ions per tetramer.</text>
</comment>
<dbReference type="InterPro" id="IPR045864">
    <property type="entry name" value="aa-tRNA-synth_II/BPL/LPL"/>
</dbReference>
<dbReference type="EMBL" id="JOTN01000010">
    <property type="protein sequence ID" value="KEK18979.1"/>
    <property type="molecule type" value="Genomic_DNA"/>
</dbReference>
<dbReference type="Pfam" id="PF03147">
    <property type="entry name" value="FDX-ACB"/>
    <property type="match status" value="1"/>
</dbReference>
<organism evidence="20 21">
    <name type="scientific">Bacillus manliponensis</name>
    <dbReference type="NCBI Taxonomy" id="574376"/>
    <lineage>
        <taxon>Bacteria</taxon>
        <taxon>Bacillati</taxon>
        <taxon>Bacillota</taxon>
        <taxon>Bacilli</taxon>
        <taxon>Bacillales</taxon>
        <taxon>Bacillaceae</taxon>
        <taxon>Bacillus</taxon>
        <taxon>Bacillus cereus group</taxon>
    </lineage>
</organism>
<dbReference type="HAMAP" id="MF_00283">
    <property type="entry name" value="Phe_tRNA_synth_beta1"/>
    <property type="match status" value="1"/>
</dbReference>
<keyword evidence="5 16" id="KW-0820">tRNA-binding</keyword>
<dbReference type="Pfam" id="PF03483">
    <property type="entry name" value="B3_4"/>
    <property type="match status" value="1"/>
</dbReference>
<evidence type="ECO:0000256" key="7">
    <source>
        <dbReference type="ARBA" id="ARBA00022723"/>
    </source>
</evidence>
<dbReference type="GO" id="GO:0004826">
    <property type="term" value="F:phenylalanine-tRNA ligase activity"/>
    <property type="evidence" value="ECO:0007669"/>
    <property type="project" value="UniProtKB-UniRule"/>
</dbReference>
<dbReference type="GO" id="GO:0016740">
    <property type="term" value="F:transferase activity"/>
    <property type="evidence" value="ECO:0007669"/>
    <property type="project" value="UniProtKB-ARBA"/>
</dbReference>
<evidence type="ECO:0000259" key="19">
    <source>
        <dbReference type="PROSITE" id="PS51483"/>
    </source>
</evidence>
<dbReference type="GO" id="GO:0005524">
    <property type="term" value="F:ATP binding"/>
    <property type="evidence" value="ECO:0007669"/>
    <property type="project" value="UniProtKB-UniRule"/>
</dbReference>
<keyword evidence="6 15" id="KW-0436">Ligase</keyword>
<evidence type="ECO:0000256" key="11">
    <source>
        <dbReference type="ARBA" id="ARBA00022884"/>
    </source>
</evidence>
<evidence type="ECO:0000259" key="18">
    <source>
        <dbReference type="PROSITE" id="PS51447"/>
    </source>
</evidence>
<dbReference type="AlphaFoldDB" id="A0A073JVF2"/>
<evidence type="ECO:0000256" key="2">
    <source>
        <dbReference type="ARBA" id="ARBA00008653"/>
    </source>
</evidence>
<dbReference type="Gene3D" id="3.50.40.10">
    <property type="entry name" value="Phenylalanyl-trna Synthetase, Chain B, domain 3"/>
    <property type="match status" value="1"/>
</dbReference>
<keyword evidence="8 15" id="KW-0547">Nucleotide-binding</keyword>
<dbReference type="InterPro" id="IPR004532">
    <property type="entry name" value="Phe-tRNA-ligase_IIc_bsu_bact"/>
</dbReference>
<dbReference type="PANTHER" id="PTHR10947">
    <property type="entry name" value="PHENYLALANYL-TRNA SYNTHETASE BETA CHAIN AND LEUCINE-RICH REPEAT-CONTAINING PROTEIN 47"/>
    <property type="match status" value="1"/>
</dbReference>
<evidence type="ECO:0000256" key="9">
    <source>
        <dbReference type="ARBA" id="ARBA00022840"/>
    </source>
</evidence>
<dbReference type="InterPro" id="IPR036690">
    <property type="entry name" value="Fdx_antiC-bd_sf"/>
</dbReference>
<dbReference type="FunFam" id="3.30.70.380:FF:000001">
    <property type="entry name" value="Phenylalanine--tRNA ligase beta subunit"/>
    <property type="match status" value="1"/>
</dbReference>
<evidence type="ECO:0000256" key="12">
    <source>
        <dbReference type="ARBA" id="ARBA00022917"/>
    </source>
</evidence>
<dbReference type="SUPFAM" id="SSF50249">
    <property type="entry name" value="Nucleic acid-binding proteins"/>
    <property type="match status" value="1"/>
</dbReference>
<evidence type="ECO:0000256" key="3">
    <source>
        <dbReference type="ARBA" id="ARBA00011209"/>
    </source>
</evidence>
<dbReference type="CDD" id="cd02796">
    <property type="entry name" value="tRNA_bind_bactPheRS"/>
    <property type="match status" value="1"/>
</dbReference>
<evidence type="ECO:0000256" key="5">
    <source>
        <dbReference type="ARBA" id="ARBA00022555"/>
    </source>
</evidence>
<dbReference type="InterPro" id="IPR020825">
    <property type="entry name" value="Phe-tRNA_synthase-like_B3/B4"/>
</dbReference>
<dbReference type="GO" id="GO:0009328">
    <property type="term" value="C:phenylalanine-tRNA ligase complex"/>
    <property type="evidence" value="ECO:0007669"/>
    <property type="project" value="TreeGrafter"/>
</dbReference>
<evidence type="ECO:0000256" key="13">
    <source>
        <dbReference type="ARBA" id="ARBA00023146"/>
    </source>
</evidence>
<evidence type="ECO:0000313" key="20">
    <source>
        <dbReference type="EMBL" id="KEK18979.1"/>
    </source>
</evidence>
<keyword evidence="10 15" id="KW-0460">Magnesium</keyword>
<evidence type="ECO:0000256" key="6">
    <source>
        <dbReference type="ARBA" id="ARBA00022598"/>
    </source>
</evidence>
<dbReference type="Gene3D" id="3.30.930.10">
    <property type="entry name" value="Bira Bifunctional Protein, Domain 2"/>
    <property type="match status" value="1"/>
</dbReference>
<dbReference type="PROSITE" id="PS51447">
    <property type="entry name" value="FDX_ACB"/>
    <property type="match status" value="1"/>
</dbReference>
<dbReference type="InterPro" id="IPR005146">
    <property type="entry name" value="B3/B4_tRNA-bd"/>
</dbReference>
<dbReference type="InterPro" id="IPR009061">
    <property type="entry name" value="DNA-bd_dom_put_sf"/>
</dbReference>
<dbReference type="NCBIfam" id="TIGR00472">
    <property type="entry name" value="pheT_bact"/>
    <property type="match status" value="1"/>
</dbReference>
<dbReference type="FunFam" id="2.40.50.140:FF:000045">
    <property type="entry name" value="Phenylalanine--tRNA ligase beta subunit"/>
    <property type="match status" value="1"/>
</dbReference>
<dbReference type="GO" id="GO:0140096">
    <property type="term" value="F:catalytic activity, acting on a protein"/>
    <property type="evidence" value="ECO:0007669"/>
    <property type="project" value="UniProtKB-ARBA"/>
</dbReference>
<dbReference type="SMART" id="SM00874">
    <property type="entry name" value="B5"/>
    <property type="match status" value="1"/>
</dbReference>
<gene>
    <name evidence="15" type="primary">pheT</name>
    <name evidence="20" type="ORF">BAMA_02590</name>
</gene>
<dbReference type="InterPro" id="IPR005121">
    <property type="entry name" value="Fdx_antiC-bd"/>
</dbReference>
<comment type="catalytic activity">
    <reaction evidence="14 15">
        <text>tRNA(Phe) + L-phenylalanine + ATP = L-phenylalanyl-tRNA(Phe) + AMP + diphosphate + H(+)</text>
        <dbReference type="Rhea" id="RHEA:19413"/>
        <dbReference type="Rhea" id="RHEA-COMP:9668"/>
        <dbReference type="Rhea" id="RHEA-COMP:9699"/>
        <dbReference type="ChEBI" id="CHEBI:15378"/>
        <dbReference type="ChEBI" id="CHEBI:30616"/>
        <dbReference type="ChEBI" id="CHEBI:33019"/>
        <dbReference type="ChEBI" id="CHEBI:58095"/>
        <dbReference type="ChEBI" id="CHEBI:78442"/>
        <dbReference type="ChEBI" id="CHEBI:78531"/>
        <dbReference type="ChEBI" id="CHEBI:456215"/>
        <dbReference type="EC" id="6.1.1.20"/>
    </reaction>
</comment>
<dbReference type="GO" id="GO:0000287">
    <property type="term" value="F:magnesium ion binding"/>
    <property type="evidence" value="ECO:0007669"/>
    <property type="project" value="UniProtKB-UniRule"/>
</dbReference>
<keyword evidence="11 16" id="KW-0694">RNA-binding</keyword>
<feature type="binding site" evidence="15">
    <location>
        <position position="472"/>
    </location>
    <ligand>
        <name>Mg(2+)</name>
        <dbReference type="ChEBI" id="CHEBI:18420"/>
        <note>shared with alpha subunit</note>
    </ligand>
</feature>
<accession>A0A073JVF2</accession>
<dbReference type="eggNOG" id="COG0072">
    <property type="taxonomic scope" value="Bacteria"/>
</dbReference>
<evidence type="ECO:0000256" key="15">
    <source>
        <dbReference type="HAMAP-Rule" id="MF_00283"/>
    </source>
</evidence>
<proteinExistence type="inferred from homology"/>
<reference evidence="20 21" key="1">
    <citation type="submission" date="2014-06" db="EMBL/GenBank/DDBJ databases">
        <title>Draft genome sequence of Bacillus manliponensis JCM 15802 (MCCC 1A00708).</title>
        <authorList>
            <person name="Lai Q."/>
            <person name="Liu Y."/>
            <person name="Shao Z."/>
        </authorList>
    </citation>
    <scope>NUCLEOTIDE SEQUENCE [LARGE SCALE GENOMIC DNA]</scope>
    <source>
        <strain evidence="20 21">JCM 15802</strain>
    </source>
</reference>
<dbReference type="FunFam" id="3.30.56.10:FF:000002">
    <property type="entry name" value="Phenylalanine--tRNA ligase beta subunit"/>
    <property type="match status" value="1"/>
</dbReference>
<evidence type="ECO:0000256" key="8">
    <source>
        <dbReference type="ARBA" id="ARBA00022741"/>
    </source>
</evidence>
<evidence type="ECO:0000313" key="21">
    <source>
        <dbReference type="Proteomes" id="UP000027822"/>
    </source>
</evidence>
<dbReference type="InterPro" id="IPR045060">
    <property type="entry name" value="Phe-tRNA-ligase_IIc_bsu"/>
</dbReference>
<dbReference type="GO" id="GO:0006432">
    <property type="term" value="P:phenylalanyl-tRNA aminoacylation"/>
    <property type="evidence" value="ECO:0007669"/>
    <property type="project" value="UniProtKB-UniRule"/>
</dbReference>
<dbReference type="Pfam" id="PF17759">
    <property type="entry name" value="tRNA_synthFbeta"/>
    <property type="match status" value="1"/>
</dbReference>
<dbReference type="Proteomes" id="UP000027822">
    <property type="component" value="Unassembled WGS sequence"/>
</dbReference>
<keyword evidence="9 15" id="KW-0067">ATP-binding</keyword>
<keyword evidence="12 15" id="KW-0648">Protein biosynthesis</keyword>
<dbReference type="SUPFAM" id="SSF46955">
    <property type="entry name" value="Putative DNA-binding domain"/>
    <property type="match status" value="1"/>
</dbReference>
<dbReference type="InterPro" id="IPR005147">
    <property type="entry name" value="tRNA_synthase_B5-dom"/>
</dbReference>
<dbReference type="InterPro" id="IPR012340">
    <property type="entry name" value="NA-bd_OB-fold"/>
</dbReference>
<dbReference type="FunFam" id="3.50.40.10:FF:000001">
    <property type="entry name" value="Phenylalanine--tRNA ligase beta subunit"/>
    <property type="match status" value="1"/>
</dbReference>
<feature type="binding site" evidence="15">
    <location>
        <position position="468"/>
    </location>
    <ligand>
        <name>Mg(2+)</name>
        <dbReference type="ChEBI" id="CHEBI:18420"/>
        <note>shared with alpha subunit</note>
    </ligand>
</feature>
<dbReference type="Gene3D" id="3.30.70.380">
    <property type="entry name" value="Ferrodoxin-fold anticodon-binding domain"/>
    <property type="match status" value="1"/>
</dbReference>
<feature type="domain" description="FDX-ACB" evidence="18">
    <location>
        <begin position="712"/>
        <end position="805"/>
    </location>
</feature>
<dbReference type="RefSeq" id="WP_034639797.1">
    <property type="nucleotide sequence ID" value="NZ_CBCSJC010000009.1"/>
</dbReference>
<evidence type="ECO:0000256" key="10">
    <source>
        <dbReference type="ARBA" id="ARBA00022842"/>
    </source>
</evidence>
<comment type="subcellular location">
    <subcellularLocation>
        <location evidence="1 15">Cytoplasm</location>
    </subcellularLocation>
</comment>
<dbReference type="InterPro" id="IPR041616">
    <property type="entry name" value="PheRS_beta_core"/>
</dbReference>
<dbReference type="PROSITE" id="PS51483">
    <property type="entry name" value="B5"/>
    <property type="match status" value="1"/>
</dbReference>
<keyword evidence="7 15" id="KW-0479">Metal-binding</keyword>
<protein>
    <recommendedName>
        <fullName evidence="15">Phenylalanine--tRNA ligase beta subunit</fullName>
        <ecNumber evidence="15">6.1.1.20</ecNumber>
    </recommendedName>
    <alternativeName>
        <fullName evidence="15">Phenylalanyl-tRNA synthetase beta subunit</fullName>
        <shortName evidence="15">PheRS</shortName>
    </alternativeName>
</protein>
<dbReference type="CDD" id="cd00769">
    <property type="entry name" value="PheRS_beta_core"/>
    <property type="match status" value="1"/>
</dbReference>
<dbReference type="EC" id="6.1.1.20" evidence="15"/>
<dbReference type="Pfam" id="PF03484">
    <property type="entry name" value="B5"/>
    <property type="match status" value="1"/>
</dbReference>
<dbReference type="SMART" id="SM00896">
    <property type="entry name" value="FDX-ACB"/>
    <property type="match status" value="1"/>
</dbReference>
<dbReference type="InterPro" id="IPR033714">
    <property type="entry name" value="tRNA_bind_bactPheRS"/>
</dbReference>
<keyword evidence="13 15" id="KW-0030">Aminoacyl-tRNA synthetase</keyword>
<evidence type="ECO:0000256" key="1">
    <source>
        <dbReference type="ARBA" id="ARBA00004496"/>
    </source>
</evidence>
<feature type="domain" description="TRNA-binding" evidence="17">
    <location>
        <begin position="40"/>
        <end position="155"/>
    </location>
</feature>
<dbReference type="InterPro" id="IPR002547">
    <property type="entry name" value="tRNA-bd_dom"/>
</dbReference>
<dbReference type="SUPFAM" id="SSF56037">
    <property type="entry name" value="PheT/TilS domain"/>
    <property type="match status" value="1"/>
</dbReference>
<dbReference type="OrthoDB" id="9805455at2"/>
<feature type="domain" description="B5" evidence="19">
    <location>
        <begin position="409"/>
        <end position="484"/>
    </location>
</feature>
<dbReference type="Gene3D" id="2.40.50.140">
    <property type="entry name" value="Nucleic acid-binding proteins"/>
    <property type="match status" value="1"/>
</dbReference>
<keyword evidence="21" id="KW-1185">Reference proteome</keyword>
<evidence type="ECO:0000256" key="14">
    <source>
        <dbReference type="ARBA" id="ARBA00049255"/>
    </source>
</evidence>
<feature type="binding site" evidence="15">
    <location>
        <position position="471"/>
    </location>
    <ligand>
        <name>Mg(2+)</name>
        <dbReference type="ChEBI" id="CHEBI:18420"/>
        <note>shared with alpha subunit</note>
    </ligand>
</feature>
<dbReference type="FunFam" id="3.30.930.10:FF:000022">
    <property type="entry name" value="Phenylalanine--tRNA ligase beta subunit"/>
    <property type="match status" value="1"/>
</dbReference>